<dbReference type="Pfam" id="PF04204">
    <property type="entry name" value="HTS"/>
    <property type="match status" value="1"/>
</dbReference>
<comment type="caution">
    <text evidence="8">Lacks conserved residue(s) required for the propagation of feature annotation.</text>
</comment>
<dbReference type="GO" id="GO:0019281">
    <property type="term" value="P:L-methionine biosynthetic process from homoserine via O-succinyl-L-homoserine and cystathionine"/>
    <property type="evidence" value="ECO:0007669"/>
    <property type="project" value="InterPro"/>
</dbReference>
<evidence type="ECO:0000256" key="2">
    <source>
        <dbReference type="ARBA" id="ARBA00022490"/>
    </source>
</evidence>
<organism evidence="10 11">
    <name type="scientific">Anthropogastromicrobium aceti</name>
    <dbReference type="NCBI Taxonomy" id="2981768"/>
    <lineage>
        <taxon>Bacteria</taxon>
        <taxon>Bacillati</taxon>
        <taxon>Bacillota</taxon>
        <taxon>Clostridia</taxon>
        <taxon>Lachnospirales</taxon>
        <taxon>Lachnospiraceae</taxon>
        <taxon>Anthropogastromicrobium</taxon>
    </lineage>
</organism>
<dbReference type="PANTHER" id="PTHR20919:SF0">
    <property type="entry name" value="HOMOSERINE O-SUCCINYLTRANSFERASE"/>
    <property type="match status" value="1"/>
</dbReference>
<comment type="pathway">
    <text evidence="8">Amino-acid biosynthesis; L-methionine biosynthesis via de novo pathway; O-acetyl-L-homoserine from L-homoserine: step 1/1.</text>
</comment>
<comment type="function">
    <text evidence="8">Transfers an acetyl group from acetyl-CoA to L-homoserine, forming acetyl-L-homoserine.</text>
</comment>
<comment type="similarity">
    <text evidence="8">Belongs to the MetA family.</text>
</comment>
<evidence type="ECO:0000256" key="3">
    <source>
        <dbReference type="ARBA" id="ARBA00022605"/>
    </source>
</evidence>
<feature type="active site" description="Proton acceptor" evidence="8">
    <location>
        <position position="235"/>
    </location>
</feature>
<dbReference type="CDD" id="cd03131">
    <property type="entry name" value="GATase1_HTS"/>
    <property type="match status" value="1"/>
</dbReference>
<feature type="site" description="Important for acyl-CoA specificity" evidence="8">
    <location>
        <position position="111"/>
    </location>
</feature>
<dbReference type="EMBL" id="JAJEQN010000004">
    <property type="protein sequence ID" value="MCC2220477.1"/>
    <property type="molecule type" value="Genomic_DNA"/>
</dbReference>
<keyword evidence="3 8" id="KW-0028">Amino-acid biosynthesis</keyword>
<keyword evidence="11" id="KW-1185">Reference proteome</keyword>
<dbReference type="NCBIfam" id="TIGR01001">
    <property type="entry name" value="metA"/>
    <property type="match status" value="1"/>
</dbReference>
<sequence>MPIRIPDSLPAHAILEAENIFVMTEHRAMHQDIRPLNVLILNLMPTKIITETQLLRKLSNTPLQICVDFLQTASYTSTHTDPEHLKQFYYTFDQIKDRRYDGMIITGAPLDYVPYEETAYWDEVCKIMEWTKTHVHCTFHLCWGAYAGLYYHYGIKKFDLDKKLFGIFPHQILKKTSPLFRGFNDEFLAPHSRATDVNVSDVAAVPELEIMALTKEGSLAIAKTKDSRQFFVTCHAEYDANTLALEYNRDMEKGLTSVDLPINYFPDDDPTKAPVVTWRSTGQLLYSNWLNFYVYQSTPYDIKDIK</sequence>
<keyword evidence="2 8" id="KW-0963">Cytoplasm</keyword>
<comment type="caution">
    <text evidence="10">The sequence shown here is derived from an EMBL/GenBank/DDBJ whole genome shotgun (WGS) entry which is preliminary data.</text>
</comment>
<dbReference type="FunFam" id="3.40.50.880:FF:000004">
    <property type="entry name" value="Homoserine O-succinyltransferase"/>
    <property type="match status" value="1"/>
</dbReference>
<comment type="subcellular location">
    <subcellularLocation>
        <location evidence="1 8">Cytoplasm</location>
    </subcellularLocation>
</comment>
<dbReference type="RefSeq" id="WP_118612502.1">
    <property type="nucleotide sequence ID" value="NZ_JAJEQN010000004.1"/>
</dbReference>
<keyword evidence="5 8" id="KW-0486">Methionine biosynthesis</keyword>
<feature type="binding site" evidence="8">
    <location>
        <position position="163"/>
    </location>
    <ligand>
        <name>substrate</name>
    </ligand>
</feature>
<keyword evidence="6 8" id="KW-0012">Acyltransferase</keyword>
<dbReference type="GO" id="GO:0005737">
    <property type="term" value="C:cytoplasm"/>
    <property type="evidence" value="ECO:0007669"/>
    <property type="project" value="UniProtKB-SubCell"/>
</dbReference>
<dbReference type="GO" id="GO:0004414">
    <property type="term" value="F:homoserine O-acetyltransferase activity"/>
    <property type="evidence" value="ECO:0007669"/>
    <property type="project" value="UniProtKB-EC"/>
</dbReference>
<gene>
    <name evidence="10" type="primary">metA</name>
    <name evidence="8" type="synonym">metAA</name>
    <name evidence="10" type="ORF">LKD48_02270</name>
</gene>
<evidence type="ECO:0000256" key="9">
    <source>
        <dbReference type="PIRSR" id="PIRSR000450-1"/>
    </source>
</evidence>
<evidence type="ECO:0000256" key="8">
    <source>
        <dbReference type="HAMAP-Rule" id="MF_00295"/>
    </source>
</evidence>
<evidence type="ECO:0000313" key="10">
    <source>
        <dbReference type="EMBL" id="MCC2220477.1"/>
    </source>
</evidence>
<dbReference type="Gene3D" id="3.40.50.880">
    <property type="match status" value="1"/>
</dbReference>
<evidence type="ECO:0000256" key="7">
    <source>
        <dbReference type="ARBA" id="ARBA00049043"/>
    </source>
</evidence>
<keyword evidence="4 8" id="KW-0808">Transferase</keyword>
<name>A0AAE3E1T3_9FIRM</name>
<reference evidence="10 11" key="1">
    <citation type="submission" date="2021-10" db="EMBL/GenBank/DDBJ databases">
        <title>Anaerobic single-cell dispensing facilitates the cultivation of human gut bacteria.</title>
        <authorList>
            <person name="Afrizal A."/>
        </authorList>
    </citation>
    <scope>NUCLEOTIDE SEQUENCE [LARGE SCALE GENOMIC DNA]</scope>
    <source>
        <strain evidence="10 11">CLA-AA-H224</strain>
    </source>
</reference>
<dbReference type="HAMAP" id="MF_00295">
    <property type="entry name" value="MetA_acyltransf"/>
    <property type="match status" value="1"/>
</dbReference>
<dbReference type="PIRSF" id="PIRSF000450">
    <property type="entry name" value="H_ser_succinyltr"/>
    <property type="match status" value="1"/>
</dbReference>
<evidence type="ECO:0000313" key="11">
    <source>
        <dbReference type="Proteomes" id="UP001198200"/>
    </source>
</evidence>
<evidence type="ECO:0000256" key="5">
    <source>
        <dbReference type="ARBA" id="ARBA00023167"/>
    </source>
</evidence>
<dbReference type="GO" id="GO:0008899">
    <property type="term" value="F:homoserine O-succinyltransferase activity"/>
    <property type="evidence" value="ECO:0007669"/>
    <property type="project" value="UniProtKB-UniRule"/>
</dbReference>
<feature type="site" description="Important for substrate specificity" evidence="8">
    <location>
        <position position="192"/>
    </location>
</feature>
<dbReference type="AlphaFoldDB" id="A0AAE3E1T3"/>
<dbReference type="EC" id="2.3.1.31" evidence="8"/>
<feature type="active site" description="Acyl-thioester intermediate" evidence="8 9">
    <location>
        <position position="142"/>
    </location>
</feature>
<feature type="binding site" evidence="8">
    <location>
        <position position="249"/>
    </location>
    <ligand>
        <name>substrate</name>
    </ligand>
</feature>
<comment type="catalytic activity">
    <reaction evidence="7 8">
        <text>L-homoserine + acetyl-CoA = O-acetyl-L-homoserine + CoA</text>
        <dbReference type="Rhea" id="RHEA:13701"/>
        <dbReference type="ChEBI" id="CHEBI:57287"/>
        <dbReference type="ChEBI" id="CHEBI:57288"/>
        <dbReference type="ChEBI" id="CHEBI:57476"/>
        <dbReference type="ChEBI" id="CHEBI:57716"/>
        <dbReference type="EC" id="2.3.1.31"/>
    </reaction>
</comment>
<accession>A0AAE3E1T3</accession>
<dbReference type="InterPro" id="IPR029062">
    <property type="entry name" value="Class_I_gatase-like"/>
</dbReference>
<evidence type="ECO:0000256" key="6">
    <source>
        <dbReference type="ARBA" id="ARBA00023315"/>
    </source>
</evidence>
<evidence type="ECO:0000256" key="1">
    <source>
        <dbReference type="ARBA" id="ARBA00004496"/>
    </source>
</evidence>
<feature type="active site" evidence="8">
    <location>
        <position position="237"/>
    </location>
</feature>
<feature type="binding site" evidence="8">
    <location>
        <position position="192"/>
    </location>
    <ligand>
        <name>substrate</name>
    </ligand>
</feature>
<protein>
    <recommendedName>
        <fullName evidence="8">Homoserine O-acetyltransferase</fullName>
        <shortName evidence="8">HAT</shortName>
        <ecNumber evidence="8">2.3.1.31</ecNumber>
    </recommendedName>
    <alternativeName>
        <fullName evidence="8">Homoserine transacetylase</fullName>
        <shortName evidence="8">HTA</shortName>
    </alternativeName>
</protein>
<proteinExistence type="inferred from homology"/>
<dbReference type="SUPFAM" id="SSF52317">
    <property type="entry name" value="Class I glutamine amidotransferase-like"/>
    <property type="match status" value="1"/>
</dbReference>
<dbReference type="PANTHER" id="PTHR20919">
    <property type="entry name" value="HOMOSERINE O-SUCCINYLTRANSFERASE"/>
    <property type="match status" value="1"/>
</dbReference>
<dbReference type="InterPro" id="IPR005697">
    <property type="entry name" value="HST_MetA"/>
</dbReference>
<dbReference type="Proteomes" id="UP001198200">
    <property type="component" value="Unassembled WGS sequence"/>
</dbReference>
<evidence type="ECO:0000256" key="4">
    <source>
        <dbReference type="ARBA" id="ARBA00022679"/>
    </source>
</evidence>
<dbReference type="InterPro" id="IPR033752">
    <property type="entry name" value="MetA_family"/>
</dbReference>